<feature type="transmembrane region" description="Helical" evidence="6">
    <location>
        <begin position="187"/>
        <end position="206"/>
    </location>
</feature>
<evidence type="ECO:0000313" key="8">
    <source>
        <dbReference type="EMBL" id="GCE31689.1"/>
    </source>
</evidence>
<feature type="transmembrane region" description="Helical" evidence="6">
    <location>
        <begin position="328"/>
        <end position="349"/>
    </location>
</feature>
<protein>
    <submittedName>
        <fullName evidence="8">MFS transporter</fullName>
    </submittedName>
</protein>
<dbReference type="OrthoDB" id="155510at2"/>
<dbReference type="PROSITE" id="PS50850">
    <property type="entry name" value="MFS"/>
    <property type="match status" value="1"/>
</dbReference>
<keyword evidence="3 6" id="KW-0812">Transmembrane</keyword>
<dbReference type="GO" id="GO:0022857">
    <property type="term" value="F:transmembrane transporter activity"/>
    <property type="evidence" value="ECO:0007669"/>
    <property type="project" value="InterPro"/>
</dbReference>
<sequence>MSLTHPQDATTPDNATAITKTLWTNTDFLKFWFGETTSLFGSQVTLLALPLAAVLTLNASPEQLGLLRFLEMAPYLLFPLIFGAWIDRLHKRPLMILANTVRALLIVLVPLLAFFHVLQLPVLYVITFCVGIGTVLFDLCWLSFVPLIVPKEHLLEANSRVTTSASAAEVAGPGLAGVLVQLLTAPFALLIDSFSYLVSIGSLLLIHHQEAPPQNIHETHLFRQIAEGIQFVGKNPYIRILAIQAGAWNFFFAIVDIAFLLYAVRELKFTPGLIGLIYALAAIGGLLGSAIAGPLARRFPLGPMICATFTLGSAPFILLPMIGGSTIVMAVLFTIVFFLVRTALGIYAVQSTSLRQAQTPPALMARMNAILRLISYGGATLGPLVAGFLSTWIGMRISLWLAGIGFILALISLFISPVRHLRTFEA</sequence>
<dbReference type="PANTHER" id="PTHR23513:SF6">
    <property type="entry name" value="MAJOR FACILITATOR SUPERFAMILY ASSOCIATED DOMAIN-CONTAINING PROTEIN"/>
    <property type="match status" value="1"/>
</dbReference>
<proteinExistence type="predicted"/>
<feature type="transmembrane region" description="Helical" evidence="6">
    <location>
        <begin position="269"/>
        <end position="292"/>
    </location>
</feature>
<keyword evidence="9" id="KW-1185">Reference proteome</keyword>
<feature type="transmembrane region" description="Helical" evidence="6">
    <location>
        <begin position="240"/>
        <end position="263"/>
    </location>
</feature>
<feature type="transmembrane region" description="Helical" evidence="6">
    <location>
        <begin position="92"/>
        <end position="115"/>
    </location>
</feature>
<dbReference type="InterPro" id="IPR011701">
    <property type="entry name" value="MFS"/>
</dbReference>
<comment type="caution">
    <text evidence="8">The sequence shown here is derived from an EMBL/GenBank/DDBJ whole genome shotgun (WGS) entry which is preliminary data.</text>
</comment>
<organism evidence="8 9">
    <name type="scientific">Dictyobacter alpinus</name>
    <dbReference type="NCBI Taxonomy" id="2014873"/>
    <lineage>
        <taxon>Bacteria</taxon>
        <taxon>Bacillati</taxon>
        <taxon>Chloroflexota</taxon>
        <taxon>Ktedonobacteria</taxon>
        <taxon>Ktedonobacterales</taxon>
        <taxon>Dictyobacteraceae</taxon>
        <taxon>Dictyobacter</taxon>
    </lineage>
</organism>
<dbReference type="Pfam" id="PF07690">
    <property type="entry name" value="MFS_1"/>
    <property type="match status" value="1"/>
</dbReference>
<keyword evidence="4 6" id="KW-1133">Transmembrane helix</keyword>
<evidence type="ECO:0000313" key="9">
    <source>
        <dbReference type="Proteomes" id="UP000287171"/>
    </source>
</evidence>
<evidence type="ECO:0000256" key="5">
    <source>
        <dbReference type="ARBA" id="ARBA00023136"/>
    </source>
</evidence>
<dbReference type="AlphaFoldDB" id="A0A402BK15"/>
<feature type="transmembrane region" description="Helical" evidence="6">
    <location>
        <begin position="39"/>
        <end position="57"/>
    </location>
</feature>
<dbReference type="RefSeq" id="WP_126631627.1">
    <property type="nucleotide sequence ID" value="NZ_BIFT01000002.1"/>
</dbReference>
<evidence type="ECO:0000256" key="1">
    <source>
        <dbReference type="ARBA" id="ARBA00004651"/>
    </source>
</evidence>
<feature type="transmembrane region" description="Helical" evidence="6">
    <location>
        <begin position="399"/>
        <end position="418"/>
    </location>
</feature>
<dbReference type="Proteomes" id="UP000287171">
    <property type="component" value="Unassembled WGS sequence"/>
</dbReference>
<feature type="transmembrane region" description="Helical" evidence="6">
    <location>
        <begin position="69"/>
        <end position="86"/>
    </location>
</feature>
<feature type="transmembrane region" description="Helical" evidence="6">
    <location>
        <begin position="370"/>
        <end position="393"/>
    </location>
</feature>
<evidence type="ECO:0000256" key="2">
    <source>
        <dbReference type="ARBA" id="ARBA00022475"/>
    </source>
</evidence>
<evidence type="ECO:0000259" key="7">
    <source>
        <dbReference type="PROSITE" id="PS50850"/>
    </source>
</evidence>
<dbReference type="InterPro" id="IPR020846">
    <property type="entry name" value="MFS_dom"/>
</dbReference>
<dbReference type="InterPro" id="IPR036259">
    <property type="entry name" value="MFS_trans_sf"/>
</dbReference>
<dbReference type="Gene3D" id="1.20.1250.20">
    <property type="entry name" value="MFS general substrate transporter like domains"/>
    <property type="match status" value="1"/>
</dbReference>
<feature type="transmembrane region" description="Helical" evidence="6">
    <location>
        <begin position="122"/>
        <end position="149"/>
    </location>
</feature>
<dbReference type="GO" id="GO:0005886">
    <property type="term" value="C:plasma membrane"/>
    <property type="evidence" value="ECO:0007669"/>
    <property type="project" value="UniProtKB-SubCell"/>
</dbReference>
<evidence type="ECO:0000256" key="6">
    <source>
        <dbReference type="SAM" id="Phobius"/>
    </source>
</evidence>
<dbReference type="EMBL" id="BIFT01000002">
    <property type="protein sequence ID" value="GCE31689.1"/>
    <property type="molecule type" value="Genomic_DNA"/>
</dbReference>
<evidence type="ECO:0000256" key="3">
    <source>
        <dbReference type="ARBA" id="ARBA00022692"/>
    </source>
</evidence>
<name>A0A402BK15_9CHLR</name>
<reference evidence="9" key="1">
    <citation type="submission" date="2018-12" db="EMBL/GenBank/DDBJ databases">
        <title>Tengunoibacter tsumagoiensis gen. nov., sp. nov., Dictyobacter kobayashii sp. nov., D. alpinus sp. nov., and D. joshuensis sp. nov. and description of Dictyobacteraceae fam. nov. within the order Ktedonobacterales isolated from Tengu-no-mugimeshi.</title>
        <authorList>
            <person name="Wang C.M."/>
            <person name="Zheng Y."/>
            <person name="Sakai Y."/>
            <person name="Toyoda A."/>
            <person name="Minakuchi Y."/>
            <person name="Abe K."/>
            <person name="Yokota A."/>
            <person name="Yabe S."/>
        </authorList>
    </citation>
    <scope>NUCLEOTIDE SEQUENCE [LARGE SCALE GENOMIC DNA]</scope>
    <source>
        <strain evidence="9">Uno16</strain>
    </source>
</reference>
<accession>A0A402BK15</accession>
<evidence type="ECO:0000256" key="4">
    <source>
        <dbReference type="ARBA" id="ARBA00022989"/>
    </source>
</evidence>
<dbReference type="CDD" id="cd06173">
    <property type="entry name" value="MFS_MefA_like"/>
    <property type="match status" value="1"/>
</dbReference>
<feature type="transmembrane region" description="Helical" evidence="6">
    <location>
        <begin position="304"/>
        <end position="322"/>
    </location>
</feature>
<dbReference type="SUPFAM" id="SSF103473">
    <property type="entry name" value="MFS general substrate transporter"/>
    <property type="match status" value="1"/>
</dbReference>
<dbReference type="PANTHER" id="PTHR23513">
    <property type="entry name" value="INTEGRAL MEMBRANE EFFLUX PROTEIN-RELATED"/>
    <property type="match status" value="1"/>
</dbReference>
<keyword evidence="2" id="KW-1003">Cell membrane</keyword>
<gene>
    <name evidence="8" type="ORF">KDA_71730</name>
</gene>
<comment type="subcellular location">
    <subcellularLocation>
        <location evidence="1">Cell membrane</location>
        <topology evidence="1">Multi-pass membrane protein</topology>
    </subcellularLocation>
</comment>
<keyword evidence="5 6" id="KW-0472">Membrane</keyword>
<feature type="domain" description="Major facilitator superfamily (MFS) profile" evidence="7">
    <location>
        <begin position="237"/>
        <end position="426"/>
    </location>
</feature>